<evidence type="ECO:0008006" key="3">
    <source>
        <dbReference type="Google" id="ProtNLM"/>
    </source>
</evidence>
<sequence>MSERAFTDYINHIGDRTSLYAVVAAHTGARRVLYPGSYLDLAPSYVWADVTYLDSDTRARRLFTGSGATGPARHHKRYAGEPLITFVPGDYTHTLRSLPASAWDLAISLYAGPVSEHVKRCLRPHGWLLANNSHADVGFAHLDPDYRLSAVIHHRSGRYTLTTDHLDQYTQPRRPPHPTRDQLRAIGRGIAYTRTATAYLFLHQPRER</sequence>
<accession>A0ABS1NMB4</accession>
<dbReference type="RefSeq" id="WP_201880330.1">
    <property type="nucleotide sequence ID" value="NZ_JAERRF010000024.1"/>
</dbReference>
<proteinExistence type="predicted"/>
<name>A0ABS1NMB4_9ACTN</name>
<dbReference type="EMBL" id="JAERRF010000024">
    <property type="protein sequence ID" value="MBL1101069.1"/>
    <property type="molecule type" value="Genomic_DNA"/>
</dbReference>
<dbReference type="InterPro" id="IPR029063">
    <property type="entry name" value="SAM-dependent_MTases_sf"/>
</dbReference>
<gene>
    <name evidence="1" type="ORF">JK363_31290</name>
</gene>
<comment type="caution">
    <text evidence="1">The sequence shown here is derived from an EMBL/GenBank/DDBJ whole genome shotgun (WGS) entry which is preliminary data.</text>
</comment>
<reference evidence="1 2" key="1">
    <citation type="submission" date="2021-01" db="EMBL/GenBank/DDBJ databases">
        <title>WGS of actinomycetes isolated from Thailand.</title>
        <authorList>
            <person name="Thawai C."/>
        </authorList>
    </citation>
    <scope>NUCLEOTIDE SEQUENCE [LARGE SCALE GENOMIC DNA]</scope>
    <source>
        <strain evidence="1 2">CA1R205</strain>
    </source>
</reference>
<keyword evidence="2" id="KW-1185">Reference proteome</keyword>
<protein>
    <recommendedName>
        <fullName evidence="3">Class I SAM-dependent methyltransferase</fullName>
    </recommendedName>
</protein>
<evidence type="ECO:0000313" key="2">
    <source>
        <dbReference type="Proteomes" id="UP000634229"/>
    </source>
</evidence>
<dbReference type="Proteomes" id="UP000634229">
    <property type="component" value="Unassembled WGS sequence"/>
</dbReference>
<dbReference type="SUPFAM" id="SSF53335">
    <property type="entry name" value="S-adenosyl-L-methionine-dependent methyltransferases"/>
    <property type="match status" value="1"/>
</dbReference>
<organism evidence="1 2">
    <name type="scientific">Streptomyces coffeae</name>
    <dbReference type="NCBI Taxonomy" id="621382"/>
    <lineage>
        <taxon>Bacteria</taxon>
        <taxon>Bacillati</taxon>
        <taxon>Actinomycetota</taxon>
        <taxon>Actinomycetes</taxon>
        <taxon>Kitasatosporales</taxon>
        <taxon>Streptomycetaceae</taxon>
        <taxon>Streptomyces</taxon>
    </lineage>
</organism>
<evidence type="ECO:0000313" key="1">
    <source>
        <dbReference type="EMBL" id="MBL1101069.1"/>
    </source>
</evidence>